<protein>
    <submittedName>
        <fullName evidence="1">Uncharacterized protein</fullName>
    </submittedName>
</protein>
<evidence type="ECO:0000313" key="2">
    <source>
        <dbReference type="Proteomes" id="UP000199361"/>
    </source>
</evidence>
<reference evidence="1 2" key="1">
    <citation type="submission" date="2016-10" db="EMBL/GenBank/DDBJ databases">
        <authorList>
            <person name="de Groot N.N."/>
        </authorList>
    </citation>
    <scope>NUCLEOTIDE SEQUENCE [LARGE SCALE GENOMIC DNA]</scope>
    <source>
        <strain evidence="1 2">CGMCC 4.5598</strain>
    </source>
</reference>
<dbReference type="EMBL" id="FOHX01000004">
    <property type="protein sequence ID" value="SET82159.1"/>
    <property type="molecule type" value="Genomic_DNA"/>
</dbReference>
<evidence type="ECO:0000313" key="1">
    <source>
        <dbReference type="EMBL" id="SET82159.1"/>
    </source>
</evidence>
<accession>A0A1I0HGH5</accession>
<organism evidence="1 2">
    <name type="scientific">Nonomuraea wenchangensis</name>
    <dbReference type="NCBI Taxonomy" id="568860"/>
    <lineage>
        <taxon>Bacteria</taxon>
        <taxon>Bacillati</taxon>
        <taxon>Actinomycetota</taxon>
        <taxon>Actinomycetes</taxon>
        <taxon>Streptosporangiales</taxon>
        <taxon>Streptosporangiaceae</taxon>
        <taxon>Nonomuraea</taxon>
    </lineage>
</organism>
<dbReference type="STRING" id="568860.SAMN05421811_104266"/>
<name>A0A1I0HGH5_9ACTN</name>
<dbReference type="RefSeq" id="WP_091081244.1">
    <property type="nucleotide sequence ID" value="NZ_FOHX01000004.1"/>
</dbReference>
<keyword evidence="2" id="KW-1185">Reference proteome</keyword>
<dbReference type="Proteomes" id="UP000199361">
    <property type="component" value="Unassembled WGS sequence"/>
</dbReference>
<sequence>MRKSQSIEEQQRAYAERLLLALSEQLGERGVTRVFVVTQEGRPALDVTDCRGRMRRVFVHLPFCWFYWGDQQDERVSFLQMATAVDRIEEAAQAGWAEGEQGDLRVELHKLLDAYRG</sequence>
<dbReference type="OrthoDB" id="3541904at2"/>
<gene>
    <name evidence="1" type="ORF">SAMN05421811_104266</name>
</gene>
<proteinExistence type="predicted"/>
<dbReference type="AlphaFoldDB" id="A0A1I0HGH5"/>